<organism evidence="2">
    <name type="scientific">Paenibacillus sp. AN1007</name>
    <dbReference type="NCBI Taxonomy" id="3151385"/>
    <lineage>
        <taxon>Bacteria</taxon>
        <taxon>Bacillati</taxon>
        <taxon>Bacillota</taxon>
        <taxon>Bacilli</taxon>
        <taxon>Bacillales</taxon>
        <taxon>Paenibacillaceae</taxon>
        <taxon>Paenibacillus</taxon>
    </lineage>
</organism>
<dbReference type="AlphaFoldDB" id="A0AAU8NGN1"/>
<dbReference type="RefSeq" id="WP_366293682.1">
    <property type="nucleotide sequence ID" value="NZ_CP159992.1"/>
</dbReference>
<proteinExistence type="predicted"/>
<evidence type="ECO:0000313" key="2">
    <source>
        <dbReference type="EMBL" id="XCP95666.1"/>
    </source>
</evidence>
<gene>
    <name evidence="2" type="ORF">ABXS70_02710</name>
</gene>
<feature type="transmembrane region" description="Helical" evidence="1">
    <location>
        <begin position="7"/>
        <end position="26"/>
    </location>
</feature>
<keyword evidence="1" id="KW-1133">Transmembrane helix</keyword>
<keyword evidence="1" id="KW-0472">Membrane</keyword>
<reference evidence="2" key="1">
    <citation type="submission" date="2024-05" db="EMBL/GenBank/DDBJ databases">
        <title>Draft genome assemblies of 36 bacteria isolated from hibernating arctic ground squirrels.</title>
        <authorList>
            <person name="McKee H."/>
            <person name="Mullen L."/>
            <person name="Drown D.M."/>
            <person name="Duddleston K.N."/>
        </authorList>
    </citation>
    <scope>NUCLEOTIDE SEQUENCE</scope>
    <source>
        <strain evidence="2">AN1007</strain>
    </source>
</reference>
<protein>
    <submittedName>
        <fullName evidence="2">Uncharacterized protein</fullName>
    </submittedName>
</protein>
<evidence type="ECO:0000256" key="1">
    <source>
        <dbReference type="SAM" id="Phobius"/>
    </source>
</evidence>
<sequence>MKVKKRWIWMSASIVVAIVGMLPTYIDYNQRQNEYYVFMENNSEYVTQTLEKNDIPYLIDERGRLLIKRKYDKKVVVCCT</sequence>
<accession>A0AAU8NGN1</accession>
<dbReference type="EMBL" id="CP159992">
    <property type="protein sequence ID" value="XCP95666.1"/>
    <property type="molecule type" value="Genomic_DNA"/>
</dbReference>
<name>A0AAU8NGN1_9BACL</name>
<keyword evidence="1" id="KW-0812">Transmembrane</keyword>